<reference evidence="3 4" key="1">
    <citation type="journal article" date="2019" name="Commun. Biol.">
        <title>The bagworm genome reveals a unique fibroin gene that provides high tensile strength.</title>
        <authorList>
            <person name="Kono N."/>
            <person name="Nakamura H."/>
            <person name="Ohtoshi R."/>
            <person name="Tomita M."/>
            <person name="Numata K."/>
            <person name="Arakawa K."/>
        </authorList>
    </citation>
    <scope>NUCLEOTIDE SEQUENCE [LARGE SCALE GENOMIC DNA]</scope>
</reference>
<accession>A0A4C1XSE0</accession>
<feature type="chain" id="PRO_5020040946" description="RNA-directed DNA polymerase from transposon X-element" evidence="2">
    <location>
        <begin position="29"/>
        <end position="267"/>
    </location>
</feature>
<evidence type="ECO:0008006" key="5">
    <source>
        <dbReference type="Google" id="ProtNLM"/>
    </source>
</evidence>
<feature type="signal peptide" evidence="2">
    <location>
        <begin position="1"/>
        <end position="28"/>
    </location>
</feature>
<evidence type="ECO:0000313" key="4">
    <source>
        <dbReference type="Proteomes" id="UP000299102"/>
    </source>
</evidence>
<dbReference type="OrthoDB" id="10065625at2759"/>
<organism evidence="3 4">
    <name type="scientific">Eumeta variegata</name>
    <name type="common">Bagworm moth</name>
    <name type="synonym">Eumeta japonica</name>
    <dbReference type="NCBI Taxonomy" id="151549"/>
    <lineage>
        <taxon>Eukaryota</taxon>
        <taxon>Metazoa</taxon>
        <taxon>Ecdysozoa</taxon>
        <taxon>Arthropoda</taxon>
        <taxon>Hexapoda</taxon>
        <taxon>Insecta</taxon>
        <taxon>Pterygota</taxon>
        <taxon>Neoptera</taxon>
        <taxon>Endopterygota</taxon>
        <taxon>Lepidoptera</taxon>
        <taxon>Glossata</taxon>
        <taxon>Ditrysia</taxon>
        <taxon>Tineoidea</taxon>
        <taxon>Psychidae</taxon>
        <taxon>Oiketicinae</taxon>
        <taxon>Eumeta</taxon>
    </lineage>
</organism>
<proteinExistence type="predicted"/>
<gene>
    <name evidence="3" type="ORF">EVAR_88742_1</name>
</gene>
<comment type="caution">
    <text evidence="3">The sequence shown here is derived from an EMBL/GenBank/DDBJ whole genome shotgun (WGS) entry which is preliminary data.</text>
</comment>
<evidence type="ECO:0000256" key="1">
    <source>
        <dbReference type="SAM" id="MobiDB-lite"/>
    </source>
</evidence>
<protein>
    <recommendedName>
        <fullName evidence="5">RNA-directed DNA polymerase from transposon X-element</fullName>
    </recommendedName>
</protein>
<dbReference type="EMBL" id="BGZK01000956">
    <property type="protein sequence ID" value="GBP66408.1"/>
    <property type="molecule type" value="Genomic_DNA"/>
</dbReference>
<dbReference type="AlphaFoldDB" id="A0A4C1XSE0"/>
<evidence type="ECO:0000256" key="2">
    <source>
        <dbReference type="SAM" id="SignalP"/>
    </source>
</evidence>
<feature type="region of interest" description="Disordered" evidence="1">
    <location>
        <begin position="64"/>
        <end position="84"/>
    </location>
</feature>
<keyword evidence="4" id="KW-1185">Reference proteome</keyword>
<name>A0A4C1XSE0_EUMVA</name>
<sequence>MEATGCRLAITGHSTLVIVSVLLPTTSGQWSRRASGRFRSSDRRKFPPDILELIRAKTQLRAHNSRVQIQSARSPTRSESSPEFRMRVGATWRKSNHPTKRFGQLPKRSKPRDIPLYPTQNLIIQCHRRRGDSRVPCRLYRDSMLTPPQDITHISHRGRSSPKLPRTQRRSGSVSLSEVQTLVKSLNTRKALGLDDIRGGGYRHPQARKPRDLPASYRPISLLSGLGKLFEILKNCLSDHLLGKGLIIDEQFGFRPAHLSTSSKSSA</sequence>
<dbReference type="Proteomes" id="UP000299102">
    <property type="component" value="Unassembled WGS sequence"/>
</dbReference>
<feature type="region of interest" description="Disordered" evidence="1">
    <location>
        <begin position="148"/>
        <end position="176"/>
    </location>
</feature>
<feature type="compositionally biased region" description="Polar residues" evidence="1">
    <location>
        <begin position="65"/>
        <end position="79"/>
    </location>
</feature>
<evidence type="ECO:0000313" key="3">
    <source>
        <dbReference type="EMBL" id="GBP66408.1"/>
    </source>
</evidence>
<keyword evidence="2" id="KW-0732">Signal</keyword>